<dbReference type="Proteomes" id="UP000317977">
    <property type="component" value="Unassembled WGS sequence"/>
</dbReference>
<evidence type="ECO:0000256" key="6">
    <source>
        <dbReference type="ARBA" id="ARBA00023136"/>
    </source>
</evidence>
<dbReference type="OrthoDB" id="9789920at2"/>
<feature type="transmembrane region" description="Helical" evidence="8">
    <location>
        <begin position="20"/>
        <end position="37"/>
    </location>
</feature>
<sequence>MKIRNQKDAEKNGLDMTSMIDIVFLLLIFFVMTFKIVEMEGDFSVRMPLAGGAASDPTDLPLKLRLRANEEGQLTGMSMNEIDLGTDFDKLRGNVVSMVGGNAPVAGDEGPELEIDTDYNLRYEYVIRAITAVSGYKDGDQVVKLIEKIKFAKPRR</sequence>
<dbReference type="GO" id="GO:0022857">
    <property type="term" value="F:transmembrane transporter activity"/>
    <property type="evidence" value="ECO:0007669"/>
    <property type="project" value="InterPro"/>
</dbReference>
<evidence type="ECO:0000256" key="5">
    <source>
        <dbReference type="ARBA" id="ARBA00022989"/>
    </source>
</evidence>
<organism evidence="9 10">
    <name type="scientific">Rubripirellula reticaptiva</name>
    <dbReference type="NCBI Taxonomy" id="2528013"/>
    <lineage>
        <taxon>Bacteria</taxon>
        <taxon>Pseudomonadati</taxon>
        <taxon>Planctomycetota</taxon>
        <taxon>Planctomycetia</taxon>
        <taxon>Pirellulales</taxon>
        <taxon>Pirellulaceae</taxon>
        <taxon>Rubripirellula</taxon>
    </lineage>
</organism>
<keyword evidence="7" id="KW-0813">Transport</keyword>
<accession>A0A5C6F4J3</accession>
<keyword evidence="5 8" id="KW-1133">Transmembrane helix</keyword>
<evidence type="ECO:0000256" key="7">
    <source>
        <dbReference type="RuleBase" id="RU003879"/>
    </source>
</evidence>
<reference evidence="9 10" key="1">
    <citation type="submission" date="2019-02" db="EMBL/GenBank/DDBJ databases">
        <title>Deep-cultivation of Planctomycetes and their phenomic and genomic characterization uncovers novel biology.</title>
        <authorList>
            <person name="Wiegand S."/>
            <person name="Jogler M."/>
            <person name="Boedeker C."/>
            <person name="Pinto D."/>
            <person name="Vollmers J."/>
            <person name="Rivas-Marin E."/>
            <person name="Kohn T."/>
            <person name="Peeters S.H."/>
            <person name="Heuer A."/>
            <person name="Rast P."/>
            <person name="Oberbeckmann S."/>
            <person name="Bunk B."/>
            <person name="Jeske O."/>
            <person name="Meyerdierks A."/>
            <person name="Storesund J.E."/>
            <person name="Kallscheuer N."/>
            <person name="Luecker S."/>
            <person name="Lage O.M."/>
            <person name="Pohl T."/>
            <person name="Merkel B.J."/>
            <person name="Hornburger P."/>
            <person name="Mueller R.-W."/>
            <person name="Bruemmer F."/>
            <person name="Labrenz M."/>
            <person name="Spormann A.M."/>
            <person name="Op Den Camp H."/>
            <person name="Overmann J."/>
            <person name="Amann R."/>
            <person name="Jetten M.S.M."/>
            <person name="Mascher T."/>
            <person name="Medema M.H."/>
            <person name="Devos D.P."/>
            <person name="Kaster A.-K."/>
            <person name="Ovreas L."/>
            <person name="Rohde M."/>
            <person name="Galperin M.Y."/>
            <person name="Jogler C."/>
        </authorList>
    </citation>
    <scope>NUCLEOTIDE SEQUENCE [LARGE SCALE GENOMIC DNA]</scope>
    <source>
        <strain evidence="9 10">Poly59</strain>
    </source>
</reference>
<dbReference type="AlphaFoldDB" id="A0A5C6F4J3"/>
<dbReference type="InterPro" id="IPR003400">
    <property type="entry name" value="ExbD"/>
</dbReference>
<evidence type="ECO:0000256" key="2">
    <source>
        <dbReference type="ARBA" id="ARBA00005811"/>
    </source>
</evidence>
<dbReference type="GO" id="GO:0015031">
    <property type="term" value="P:protein transport"/>
    <property type="evidence" value="ECO:0007669"/>
    <property type="project" value="UniProtKB-KW"/>
</dbReference>
<comment type="subcellular location">
    <subcellularLocation>
        <location evidence="1">Cell membrane</location>
        <topology evidence="1">Single-pass membrane protein</topology>
    </subcellularLocation>
    <subcellularLocation>
        <location evidence="7">Cell membrane</location>
        <topology evidence="7">Single-pass type II membrane protein</topology>
    </subcellularLocation>
</comment>
<evidence type="ECO:0000313" key="9">
    <source>
        <dbReference type="EMBL" id="TWU56115.1"/>
    </source>
</evidence>
<protein>
    <submittedName>
        <fullName evidence="9">Biopolymer transport protein ExbD/TolR</fullName>
    </submittedName>
</protein>
<dbReference type="PANTHER" id="PTHR30558:SF3">
    <property type="entry name" value="BIOPOLYMER TRANSPORT PROTEIN EXBD-RELATED"/>
    <property type="match status" value="1"/>
</dbReference>
<keyword evidence="7" id="KW-0653">Protein transport</keyword>
<keyword evidence="3" id="KW-1003">Cell membrane</keyword>
<dbReference type="Pfam" id="PF02472">
    <property type="entry name" value="ExbD"/>
    <property type="match status" value="1"/>
</dbReference>
<evidence type="ECO:0000313" key="10">
    <source>
        <dbReference type="Proteomes" id="UP000317977"/>
    </source>
</evidence>
<keyword evidence="10" id="KW-1185">Reference proteome</keyword>
<evidence type="ECO:0000256" key="4">
    <source>
        <dbReference type="ARBA" id="ARBA00022692"/>
    </source>
</evidence>
<gene>
    <name evidence="9" type="ORF">Poly59_24190</name>
</gene>
<comment type="caution">
    <text evidence="9">The sequence shown here is derived from an EMBL/GenBank/DDBJ whole genome shotgun (WGS) entry which is preliminary data.</text>
</comment>
<dbReference type="RefSeq" id="WP_146534165.1">
    <property type="nucleotide sequence ID" value="NZ_SJPX01000002.1"/>
</dbReference>
<keyword evidence="4 7" id="KW-0812">Transmembrane</keyword>
<dbReference type="EMBL" id="SJPX01000002">
    <property type="protein sequence ID" value="TWU56115.1"/>
    <property type="molecule type" value="Genomic_DNA"/>
</dbReference>
<evidence type="ECO:0000256" key="3">
    <source>
        <dbReference type="ARBA" id="ARBA00022475"/>
    </source>
</evidence>
<proteinExistence type="inferred from homology"/>
<comment type="similarity">
    <text evidence="2 7">Belongs to the ExbD/TolR family.</text>
</comment>
<name>A0A5C6F4J3_9BACT</name>
<evidence type="ECO:0000256" key="1">
    <source>
        <dbReference type="ARBA" id="ARBA00004162"/>
    </source>
</evidence>
<dbReference type="GO" id="GO:0005886">
    <property type="term" value="C:plasma membrane"/>
    <property type="evidence" value="ECO:0007669"/>
    <property type="project" value="UniProtKB-SubCell"/>
</dbReference>
<keyword evidence="6 8" id="KW-0472">Membrane</keyword>
<evidence type="ECO:0000256" key="8">
    <source>
        <dbReference type="SAM" id="Phobius"/>
    </source>
</evidence>
<dbReference type="PANTHER" id="PTHR30558">
    <property type="entry name" value="EXBD MEMBRANE COMPONENT OF PMF-DRIVEN MACROMOLECULE IMPORT SYSTEM"/>
    <property type="match status" value="1"/>
</dbReference>